<keyword evidence="6 8" id="KW-0460">Magnesium</keyword>
<dbReference type="EMBL" id="MFEI01000018">
    <property type="protein sequence ID" value="OGE80859.1"/>
    <property type="molecule type" value="Genomic_DNA"/>
</dbReference>
<dbReference type="InterPro" id="IPR042109">
    <property type="entry name" value="Adenylosuccinate_synth_dom1"/>
</dbReference>
<feature type="active site" description="Proton acceptor" evidence="8">
    <location>
        <position position="17"/>
    </location>
</feature>
<evidence type="ECO:0000256" key="1">
    <source>
        <dbReference type="ARBA" id="ARBA00011738"/>
    </source>
</evidence>
<dbReference type="InterPro" id="IPR042110">
    <property type="entry name" value="Adenylosuccinate_synth_dom2"/>
</dbReference>
<dbReference type="GO" id="GO:0004019">
    <property type="term" value="F:adenylosuccinate synthase activity"/>
    <property type="evidence" value="ECO:0007669"/>
    <property type="project" value="UniProtKB-UniRule"/>
</dbReference>
<organism evidence="10 11">
    <name type="scientific">Candidatus Doudnabacteria bacterium RIFCSPHIGHO2_01_FULL_43_23</name>
    <dbReference type="NCBI Taxonomy" id="1817822"/>
    <lineage>
        <taxon>Bacteria</taxon>
        <taxon>Candidatus Doudnaibacteriota</taxon>
    </lineage>
</organism>
<dbReference type="InterPro" id="IPR042111">
    <property type="entry name" value="Adenylosuccinate_synth_dom3"/>
</dbReference>
<dbReference type="GO" id="GO:0046040">
    <property type="term" value="P:IMP metabolic process"/>
    <property type="evidence" value="ECO:0007669"/>
    <property type="project" value="TreeGrafter"/>
</dbReference>
<dbReference type="SMART" id="SM00788">
    <property type="entry name" value="Adenylsucc_synt"/>
    <property type="match status" value="1"/>
</dbReference>
<feature type="active site" description="Proton donor" evidence="8">
    <location>
        <position position="45"/>
    </location>
</feature>
<reference evidence="10 11" key="1">
    <citation type="journal article" date="2016" name="Nat. Commun.">
        <title>Thousands of microbial genomes shed light on interconnected biogeochemical processes in an aquifer system.</title>
        <authorList>
            <person name="Anantharaman K."/>
            <person name="Brown C.T."/>
            <person name="Hug L.A."/>
            <person name="Sharon I."/>
            <person name="Castelle C.J."/>
            <person name="Probst A.J."/>
            <person name="Thomas B.C."/>
            <person name="Singh A."/>
            <person name="Wilkins M.J."/>
            <person name="Karaoz U."/>
            <person name="Brodie E.L."/>
            <person name="Williams K.H."/>
            <person name="Hubbard S.S."/>
            <person name="Banfield J.F."/>
        </authorList>
    </citation>
    <scope>NUCLEOTIDE SEQUENCE [LARGE SCALE GENOMIC DNA]</scope>
</reference>
<dbReference type="Proteomes" id="UP000177912">
    <property type="component" value="Unassembled WGS sequence"/>
</dbReference>
<dbReference type="NCBIfam" id="TIGR00184">
    <property type="entry name" value="purA"/>
    <property type="match status" value="1"/>
</dbReference>
<dbReference type="EC" id="6.3.4.4" evidence="8 9"/>
<dbReference type="GO" id="GO:0000287">
    <property type="term" value="F:magnesium ion binding"/>
    <property type="evidence" value="ECO:0007669"/>
    <property type="project" value="UniProtKB-UniRule"/>
</dbReference>
<comment type="caution">
    <text evidence="10">The sequence shown here is derived from an EMBL/GenBank/DDBJ whole genome shotgun (WGS) entry which is preliminary data.</text>
</comment>
<comment type="catalytic activity">
    <reaction evidence="8 9">
        <text>IMP + L-aspartate + GTP = N(6)-(1,2-dicarboxyethyl)-AMP + GDP + phosphate + 2 H(+)</text>
        <dbReference type="Rhea" id="RHEA:15753"/>
        <dbReference type="ChEBI" id="CHEBI:15378"/>
        <dbReference type="ChEBI" id="CHEBI:29991"/>
        <dbReference type="ChEBI" id="CHEBI:37565"/>
        <dbReference type="ChEBI" id="CHEBI:43474"/>
        <dbReference type="ChEBI" id="CHEBI:57567"/>
        <dbReference type="ChEBI" id="CHEBI:58053"/>
        <dbReference type="ChEBI" id="CHEBI:58189"/>
        <dbReference type="EC" id="6.3.4.4"/>
    </reaction>
</comment>
<dbReference type="SUPFAM" id="SSF52540">
    <property type="entry name" value="P-loop containing nucleoside triphosphate hydrolases"/>
    <property type="match status" value="1"/>
</dbReference>
<feature type="binding site" evidence="8">
    <location>
        <position position="17"/>
    </location>
    <ligand>
        <name>Mg(2+)</name>
        <dbReference type="ChEBI" id="CHEBI:18420"/>
    </ligand>
</feature>
<dbReference type="STRING" id="1817822.A2826_01325"/>
<evidence type="ECO:0000256" key="8">
    <source>
        <dbReference type="HAMAP-Rule" id="MF_00011"/>
    </source>
</evidence>
<dbReference type="PANTHER" id="PTHR11846:SF0">
    <property type="entry name" value="ADENYLOSUCCINATE SYNTHETASE"/>
    <property type="match status" value="1"/>
</dbReference>
<evidence type="ECO:0000256" key="9">
    <source>
        <dbReference type="RuleBase" id="RU000520"/>
    </source>
</evidence>
<feature type="binding site" description="in other chain" evidence="8">
    <location>
        <begin position="42"/>
        <end position="45"/>
    </location>
    <ligand>
        <name>IMP</name>
        <dbReference type="ChEBI" id="CHEBI:58053"/>
        <note>ligand shared between dimeric partners</note>
    </ligand>
</feature>
<keyword evidence="8" id="KW-0963">Cytoplasm</keyword>
<feature type="binding site" evidence="8">
    <location>
        <begin position="336"/>
        <end position="338"/>
    </location>
    <ligand>
        <name>GTP</name>
        <dbReference type="ChEBI" id="CHEBI:37565"/>
    </ligand>
</feature>
<dbReference type="Gene3D" id="3.40.440.10">
    <property type="entry name" value="Adenylosuccinate Synthetase, subunit A, domain 1"/>
    <property type="match status" value="1"/>
</dbReference>
<dbReference type="GO" id="GO:0005525">
    <property type="term" value="F:GTP binding"/>
    <property type="evidence" value="ECO:0007669"/>
    <property type="project" value="UniProtKB-UniRule"/>
</dbReference>
<feature type="binding site" description="in other chain" evidence="8">
    <location>
        <position position="229"/>
    </location>
    <ligand>
        <name>IMP</name>
        <dbReference type="ChEBI" id="CHEBI:58053"/>
        <note>ligand shared between dimeric partners</note>
    </ligand>
</feature>
<accession>A0A1F5NT67</accession>
<keyword evidence="4 8" id="KW-0547">Nucleotide-binding</keyword>
<dbReference type="PROSITE" id="PS01266">
    <property type="entry name" value="ADENYLOSUCCIN_SYN_1"/>
    <property type="match status" value="1"/>
</dbReference>
<dbReference type="InterPro" id="IPR018220">
    <property type="entry name" value="Adenylosuccin_syn_GTP-bd"/>
</dbReference>
<dbReference type="Gene3D" id="1.10.300.10">
    <property type="entry name" value="Adenylosuccinate Synthetase, subunit A, domain 2"/>
    <property type="match status" value="1"/>
</dbReference>
<feature type="binding site" evidence="8">
    <location>
        <begin position="304"/>
        <end position="310"/>
    </location>
    <ligand>
        <name>substrate</name>
    </ligand>
</feature>
<feature type="binding site" description="in other chain" evidence="8">
    <location>
        <position position="133"/>
    </location>
    <ligand>
        <name>IMP</name>
        <dbReference type="ChEBI" id="CHEBI:58053"/>
        <note>ligand shared between dimeric partners</note>
    </ligand>
</feature>
<name>A0A1F5NT67_9BACT</name>
<protein>
    <recommendedName>
        <fullName evidence="8 9">Adenylosuccinate synthetase</fullName>
        <shortName evidence="8">AMPSase</shortName>
        <shortName evidence="8">AdSS</shortName>
        <ecNumber evidence="8 9">6.3.4.4</ecNumber>
    </recommendedName>
    <alternativeName>
        <fullName evidence="8">IMP--aspartate ligase</fullName>
    </alternativeName>
</protein>
<evidence type="ECO:0000256" key="6">
    <source>
        <dbReference type="ARBA" id="ARBA00022842"/>
    </source>
</evidence>
<comment type="subunit">
    <text evidence="1 8">Homodimer.</text>
</comment>
<dbReference type="FunFam" id="3.90.170.10:FF:000001">
    <property type="entry name" value="Adenylosuccinate synthetase"/>
    <property type="match status" value="1"/>
</dbReference>
<dbReference type="InterPro" id="IPR027417">
    <property type="entry name" value="P-loop_NTPase"/>
</dbReference>
<keyword evidence="3 8" id="KW-0479">Metal-binding</keyword>
<comment type="function">
    <text evidence="8">Plays an important role in the de novo pathway of purine nucleotide biosynthesis. Catalyzes the first committed step in the biosynthesis of AMP from IMP.</text>
</comment>
<keyword evidence="7 8" id="KW-0342">GTP-binding</keyword>
<evidence type="ECO:0000256" key="5">
    <source>
        <dbReference type="ARBA" id="ARBA00022755"/>
    </source>
</evidence>
<feature type="binding site" evidence="8">
    <location>
        <begin position="418"/>
        <end position="420"/>
    </location>
    <ligand>
        <name>GTP</name>
        <dbReference type="ChEBI" id="CHEBI:37565"/>
    </ligand>
</feature>
<evidence type="ECO:0000256" key="4">
    <source>
        <dbReference type="ARBA" id="ARBA00022741"/>
    </source>
</evidence>
<feature type="binding site" description="in other chain" evidence="8">
    <location>
        <position position="308"/>
    </location>
    <ligand>
        <name>IMP</name>
        <dbReference type="ChEBI" id="CHEBI:58053"/>
        <note>ligand shared between dimeric partners</note>
    </ligand>
</feature>
<dbReference type="Gene3D" id="3.90.170.10">
    <property type="entry name" value="Adenylosuccinate Synthetase, subunit A, domain 3"/>
    <property type="match status" value="1"/>
</dbReference>
<comment type="subcellular location">
    <subcellularLocation>
        <location evidence="8">Cytoplasm</location>
    </subcellularLocation>
</comment>
<evidence type="ECO:0000313" key="11">
    <source>
        <dbReference type="Proteomes" id="UP000177912"/>
    </source>
</evidence>
<evidence type="ECO:0000256" key="7">
    <source>
        <dbReference type="ARBA" id="ARBA00023134"/>
    </source>
</evidence>
<dbReference type="GO" id="GO:0044208">
    <property type="term" value="P:'de novo' AMP biosynthetic process"/>
    <property type="evidence" value="ECO:0007669"/>
    <property type="project" value="UniProtKB-UniRule"/>
</dbReference>
<keyword evidence="5 8" id="KW-0658">Purine biosynthesis</keyword>
<comment type="pathway">
    <text evidence="8 9">Purine metabolism; AMP biosynthesis via de novo pathway; AMP from IMP: step 1/2.</text>
</comment>
<sequence>MKNKWKSLVILGAQWGDEGKGKVTDYYGAQSDFVVRFQGGNNAGHTIVTAGKIFKLHLLPSGVLHKKNTIIIGNGVVIDPRALFTEIDSLEKEGHKIKLLVSERAHIIFPFHVYLDGISDAYKAKKNLSALSTHRGIAPTYADKYERIGIRAIDFINPKYFQERFDLLVDLKTKQLRGVYGSKVKVDKKKIFLAYKKHAKRMKKYLADIPKIINSALDHNKKVIFEGAQGAQLDVDHGVYPFTTSSNTTVGAVLTGAGVGPKKIDKVIGVVKAYLSRVGGGPLPTEQKNAIGDYIRKTGAEYGTTTGRPRRIGWIDLVQLRQAGGINGLTSIAITKIDVLDNLKEIKVCVAYKYKNKILKDMPADLTVYRACKPVYKVFPGWKNGYGDVTKYSQLPKNLRKYVEFIARDLKVPIDMVSIGPEREKTIVM</sequence>
<comment type="similarity">
    <text evidence="8 9">Belongs to the adenylosuccinate synthetase family.</text>
</comment>
<feature type="binding site" description="in other chain" evidence="8">
    <location>
        <begin position="17"/>
        <end position="20"/>
    </location>
    <ligand>
        <name>IMP</name>
        <dbReference type="ChEBI" id="CHEBI:58053"/>
        <note>ligand shared between dimeric partners</note>
    </ligand>
</feature>
<keyword evidence="2 8" id="KW-0436">Ligase</keyword>
<dbReference type="GO" id="GO:0005737">
    <property type="term" value="C:cytoplasm"/>
    <property type="evidence" value="ECO:0007669"/>
    <property type="project" value="UniProtKB-SubCell"/>
</dbReference>
<gene>
    <name evidence="8" type="primary">purA</name>
    <name evidence="10" type="ORF">A2826_01325</name>
</gene>
<comment type="cofactor">
    <cofactor evidence="8">
        <name>Mg(2+)</name>
        <dbReference type="ChEBI" id="CHEBI:18420"/>
    </cofactor>
    <text evidence="8">Binds 1 Mg(2+) ion per subunit.</text>
</comment>
<proteinExistence type="inferred from homology"/>
<dbReference type="NCBIfam" id="NF002223">
    <property type="entry name" value="PRK01117.1"/>
    <property type="match status" value="1"/>
</dbReference>
<dbReference type="UniPathway" id="UPA00075">
    <property type="reaction ID" value="UER00335"/>
</dbReference>
<dbReference type="InterPro" id="IPR001114">
    <property type="entry name" value="Adenylosuccinate_synthetase"/>
</dbReference>
<feature type="binding site" evidence="8">
    <location>
        <position position="147"/>
    </location>
    <ligand>
        <name>IMP</name>
        <dbReference type="ChEBI" id="CHEBI:58053"/>
        <note>ligand shared between dimeric partners</note>
    </ligand>
</feature>
<dbReference type="CDD" id="cd03108">
    <property type="entry name" value="AdSS"/>
    <property type="match status" value="1"/>
</dbReference>
<dbReference type="HAMAP" id="MF_00011">
    <property type="entry name" value="Adenylosucc_synth"/>
    <property type="match status" value="1"/>
</dbReference>
<feature type="binding site" description="in other chain" evidence="8">
    <location>
        <position position="244"/>
    </location>
    <ligand>
        <name>IMP</name>
        <dbReference type="ChEBI" id="CHEBI:58053"/>
        <note>ligand shared between dimeric partners</note>
    </ligand>
</feature>
<evidence type="ECO:0000313" key="10">
    <source>
        <dbReference type="EMBL" id="OGE80859.1"/>
    </source>
</evidence>
<feature type="binding site" evidence="8">
    <location>
        <position position="44"/>
    </location>
    <ligand>
        <name>Mg(2+)</name>
        <dbReference type="ChEBI" id="CHEBI:18420"/>
    </ligand>
</feature>
<evidence type="ECO:0000256" key="2">
    <source>
        <dbReference type="ARBA" id="ARBA00022598"/>
    </source>
</evidence>
<feature type="binding site" evidence="8">
    <location>
        <begin position="44"/>
        <end position="46"/>
    </location>
    <ligand>
        <name>GTP</name>
        <dbReference type="ChEBI" id="CHEBI:37565"/>
    </ligand>
</feature>
<feature type="binding site" evidence="8">
    <location>
        <position position="310"/>
    </location>
    <ligand>
        <name>GTP</name>
        <dbReference type="ChEBI" id="CHEBI:37565"/>
    </ligand>
</feature>
<dbReference type="Pfam" id="PF00709">
    <property type="entry name" value="Adenylsucc_synt"/>
    <property type="match status" value="1"/>
</dbReference>
<dbReference type="AlphaFoldDB" id="A0A1F5NT67"/>
<evidence type="ECO:0000256" key="3">
    <source>
        <dbReference type="ARBA" id="ARBA00022723"/>
    </source>
</evidence>
<dbReference type="PANTHER" id="PTHR11846">
    <property type="entry name" value="ADENYLOSUCCINATE SYNTHETASE"/>
    <property type="match status" value="1"/>
</dbReference>
<feature type="binding site" evidence="8">
    <location>
        <begin position="16"/>
        <end position="22"/>
    </location>
    <ligand>
        <name>GTP</name>
        <dbReference type="ChEBI" id="CHEBI:37565"/>
    </ligand>
</feature>